<proteinExistence type="inferred from homology"/>
<evidence type="ECO:0000256" key="4">
    <source>
        <dbReference type="SAM" id="MobiDB-lite"/>
    </source>
</evidence>
<name>J3MP44_ORYBR</name>
<evidence type="ECO:0000313" key="5">
    <source>
        <dbReference type="EnsemblPlants" id="OB07G31760.1"/>
    </source>
</evidence>
<dbReference type="KEGG" id="obr:102707603"/>
<evidence type="ECO:0008006" key="7">
    <source>
        <dbReference type="Google" id="ProtNLM"/>
    </source>
</evidence>
<evidence type="ECO:0000256" key="1">
    <source>
        <dbReference type="ARBA" id="ARBA00005485"/>
    </source>
</evidence>
<dbReference type="Gramene" id="OB07G31760.1">
    <property type="protein sequence ID" value="OB07G31760.1"/>
    <property type="gene ID" value="OB07G31760"/>
</dbReference>
<feature type="coiled-coil region" evidence="3">
    <location>
        <begin position="221"/>
        <end position="275"/>
    </location>
</feature>
<gene>
    <name evidence="5" type="primary">LOC102707603</name>
</gene>
<accession>J3MP44</accession>
<evidence type="ECO:0000256" key="3">
    <source>
        <dbReference type="SAM" id="Coils"/>
    </source>
</evidence>
<dbReference type="Proteomes" id="UP000006038">
    <property type="component" value="Chromosome 7"/>
</dbReference>
<sequence length="552" mass="60867">MHWRPVATVARLGMNGEVAHGTAPAAGGDRAVVDTSAPFESVREAVDHFGGRAACLTERMPVAPPKAQGQPEGTQERVGSHGQTVQLEEELSIKEMQTLDVLRVLESSKKIITELKLKMHNKESADAFTITEAPVTVEEHGDRHSENVQADGVVDGLHTQPQQPPGSVLMELEKAKAYLIRTTADIADIRGSAVLLRNEIAKEKILVERSREKVCANASQISSLQDELDHTTQKLQTLKGRQRRRDYPSDILMEIKKMTSEIEQLRTAANASKSEAVILSAEIEQTRASIATAEVRCLAAKKMEEAARAAETLVLAEIKALLSSEASSGDLQGTDVVNLSMEEYFELASKAQESDISSRKKIEAAMVQVEEAKQSRSNSINKLEQAKLEIENRKSALQDALKKAHAANRGKLAVEESVRRWLYENGHKRRSFHDSSKLKNTADGIDVCKSFLKPTLSIGQILNMKLMGPDGYDKSVWDDTTEAPNVSLGQILNRRNAVFYNSDITSQKRLSEKRKKFAFARLSVLLSKQTKGKKNKGSDQSPCLPKNETVAR</sequence>
<dbReference type="GO" id="GO:0009903">
    <property type="term" value="P:chloroplast avoidance movement"/>
    <property type="evidence" value="ECO:0007669"/>
    <property type="project" value="TreeGrafter"/>
</dbReference>
<dbReference type="RefSeq" id="XP_006658962.1">
    <property type="nucleotide sequence ID" value="XM_006658899.3"/>
</dbReference>
<keyword evidence="6" id="KW-1185">Reference proteome</keyword>
<dbReference type="PANTHER" id="PTHR32054">
    <property type="entry name" value="HEAVY CHAIN, PUTATIVE, EXPRESSED-RELATED-RELATED"/>
    <property type="match status" value="1"/>
</dbReference>
<dbReference type="PANTHER" id="PTHR32054:SF4">
    <property type="entry name" value="OS07G0677900 PROTEIN"/>
    <property type="match status" value="1"/>
</dbReference>
<dbReference type="OMA" id="SKAQECD"/>
<dbReference type="FunFam" id="1.10.287.1490:FF:000027">
    <property type="entry name" value="Myosin heavy chain-like"/>
    <property type="match status" value="1"/>
</dbReference>
<dbReference type="OrthoDB" id="649232at2759"/>
<dbReference type="STRING" id="4533.J3MP44"/>
<dbReference type="GeneID" id="102707603"/>
<evidence type="ECO:0000256" key="2">
    <source>
        <dbReference type="ARBA" id="ARBA00023054"/>
    </source>
</evidence>
<protein>
    <recommendedName>
        <fullName evidence="7">WEB family protein</fullName>
    </recommendedName>
</protein>
<feature type="region of interest" description="Disordered" evidence="4">
    <location>
        <begin position="528"/>
        <end position="552"/>
    </location>
</feature>
<feature type="coiled-coil region" evidence="3">
    <location>
        <begin position="369"/>
        <end position="403"/>
    </location>
</feature>
<dbReference type="Pfam" id="PF05701">
    <property type="entry name" value="WEMBL"/>
    <property type="match status" value="2"/>
</dbReference>
<reference evidence="5" key="1">
    <citation type="journal article" date="2013" name="Nat. Commun.">
        <title>Whole-genome sequencing of Oryza brachyantha reveals mechanisms underlying Oryza genome evolution.</title>
        <authorList>
            <person name="Chen J."/>
            <person name="Huang Q."/>
            <person name="Gao D."/>
            <person name="Wang J."/>
            <person name="Lang Y."/>
            <person name="Liu T."/>
            <person name="Li B."/>
            <person name="Bai Z."/>
            <person name="Luis Goicoechea J."/>
            <person name="Liang C."/>
            <person name="Chen C."/>
            <person name="Zhang W."/>
            <person name="Sun S."/>
            <person name="Liao Y."/>
            <person name="Zhang X."/>
            <person name="Yang L."/>
            <person name="Song C."/>
            <person name="Wang M."/>
            <person name="Shi J."/>
            <person name="Liu G."/>
            <person name="Liu J."/>
            <person name="Zhou H."/>
            <person name="Zhou W."/>
            <person name="Yu Q."/>
            <person name="An N."/>
            <person name="Chen Y."/>
            <person name="Cai Q."/>
            <person name="Wang B."/>
            <person name="Liu B."/>
            <person name="Min J."/>
            <person name="Huang Y."/>
            <person name="Wu H."/>
            <person name="Li Z."/>
            <person name="Zhang Y."/>
            <person name="Yin Y."/>
            <person name="Song W."/>
            <person name="Jiang J."/>
            <person name="Jackson S.A."/>
            <person name="Wing R.A."/>
            <person name="Wang J."/>
            <person name="Chen M."/>
        </authorList>
    </citation>
    <scope>NUCLEOTIDE SEQUENCE [LARGE SCALE GENOMIC DNA]</scope>
    <source>
        <strain evidence="5">cv. IRGC 101232</strain>
    </source>
</reference>
<keyword evidence="2 3" id="KW-0175">Coiled coil</keyword>
<organism evidence="5">
    <name type="scientific">Oryza brachyantha</name>
    <name type="common">malo sina</name>
    <dbReference type="NCBI Taxonomy" id="4533"/>
    <lineage>
        <taxon>Eukaryota</taxon>
        <taxon>Viridiplantae</taxon>
        <taxon>Streptophyta</taxon>
        <taxon>Embryophyta</taxon>
        <taxon>Tracheophyta</taxon>
        <taxon>Spermatophyta</taxon>
        <taxon>Magnoliopsida</taxon>
        <taxon>Liliopsida</taxon>
        <taxon>Poales</taxon>
        <taxon>Poaceae</taxon>
        <taxon>BOP clade</taxon>
        <taxon>Oryzoideae</taxon>
        <taxon>Oryzeae</taxon>
        <taxon>Oryzinae</taxon>
        <taxon>Oryza</taxon>
    </lineage>
</organism>
<dbReference type="eggNOG" id="ENOG502QSAB">
    <property type="taxonomic scope" value="Eukaryota"/>
</dbReference>
<dbReference type="EnsemblPlants" id="OB07G31760.1">
    <property type="protein sequence ID" value="OB07G31760.1"/>
    <property type="gene ID" value="OB07G31760"/>
</dbReference>
<dbReference type="HOGENOM" id="CLU_017338_2_0_1"/>
<dbReference type="InterPro" id="IPR008545">
    <property type="entry name" value="Web"/>
</dbReference>
<comment type="similarity">
    <text evidence="1">Belongs to the WEB family.</text>
</comment>
<dbReference type="GO" id="GO:0009904">
    <property type="term" value="P:chloroplast accumulation movement"/>
    <property type="evidence" value="ECO:0007669"/>
    <property type="project" value="TreeGrafter"/>
</dbReference>
<dbReference type="AlphaFoldDB" id="J3MP44"/>
<reference evidence="5" key="2">
    <citation type="submission" date="2013-04" db="UniProtKB">
        <authorList>
            <consortium name="EnsemblPlants"/>
        </authorList>
    </citation>
    <scope>IDENTIFICATION</scope>
</reference>
<evidence type="ECO:0000313" key="6">
    <source>
        <dbReference type="Proteomes" id="UP000006038"/>
    </source>
</evidence>
<dbReference type="GO" id="GO:0005829">
    <property type="term" value="C:cytosol"/>
    <property type="evidence" value="ECO:0007669"/>
    <property type="project" value="TreeGrafter"/>
</dbReference>